<name>A0AA36LR68_YERMO</name>
<evidence type="ECO:0000313" key="2">
    <source>
        <dbReference type="Proteomes" id="UP000040841"/>
    </source>
</evidence>
<reference evidence="1 2" key="1">
    <citation type="submission" date="2015-03" db="EMBL/GenBank/DDBJ databases">
        <authorList>
            <consortium name="Pathogen Informatics"/>
            <person name="Murphy D."/>
        </authorList>
    </citation>
    <scope>NUCLEOTIDE SEQUENCE [LARGE SCALE GENOMIC DNA]</scope>
    <source>
        <strain evidence="1 2">FE82747</strain>
    </source>
</reference>
<proteinExistence type="predicted"/>
<dbReference type="EMBL" id="CQBM01000002">
    <property type="protein sequence ID" value="CNH90192.1"/>
    <property type="molecule type" value="Genomic_DNA"/>
</dbReference>
<dbReference type="AlphaFoldDB" id="A0AA36LR68"/>
<dbReference type="InterPro" id="IPR013388">
    <property type="entry name" value="T3SS_OrgA/MxiK"/>
</dbReference>
<organism evidence="1 2">
    <name type="scientific">Yersinia mollaretii</name>
    <dbReference type="NCBI Taxonomy" id="33060"/>
    <lineage>
        <taxon>Bacteria</taxon>
        <taxon>Pseudomonadati</taxon>
        <taxon>Pseudomonadota</taxon>
        <taxon>Gammaproteobacteria</taxon>
        <taxon>Enterobacterales</taxon>
        <taxon>Yersiniaceae</taxon>
        <taxon>Yersinia</taxon>
    </lineage>
</organism>
<dbReference type="RefSeq" id="WP_049678382.1">
    <property type="nucleotide sequence ID" value="NZ_CABMMJ010000002.1"/>
</dbReference>
<comment type="caution">
    <text evidence="1">The sequence shown here is derived from an EMBL/GenBank/DDBJ whole genome shotgun (WGS) entry which is preliminary data.</text>
</comment>
<evidence type="ECO:0000313" key="1">
    <source>
        <dbReference type="EMBL" id="CNH90192.1"/>
    </source>
</evidence>
<dbReference type="Proteomes" id="UP000040841">
    <property type="component" value="Unassembled WGS sequence"/>
</dbReference>
<accession>A0AA36LR68</accession>
<sequence>MMASARHSNTRCQHDIMLAPGSYFHIEHSGIDYSALPSVWQRVHNQRLLSQFQLPMPDANTLMLPDFMVHHWADLPKVAWALGILLHPSPLPWWVKTSKYSGLHHRLSDDFRQPQAEPSSPQTVLATGAVQILASLAPFGEVYTTRASYMFSSASRQLMNIPVENALPWNVIEGAYNYVR</sequence>
<protein>
    <submittedName>
        <fullName evidence="1">Type III secretion apparatus protein OrgA/MxiK</fullName>
    </submittedName>
</protein>
<gene>
    <name evidence="1" type="ORF">ERS008502_01688</name>
</gene>
<dbReference type="Pfam" id="PF09482">
    <property type="entry name" value="OrgA_MxiK"/>
    <property type="match status" value="1"/>
</dbReference>